<sequence length="144" mass="15734">MTRAEKAEELFFSGYTCAQSVVLAFADLTGVDREVLERLSAPFGGGMGRLREVCGAVSGMAMLLGLSADWDTLDKEQKERLYAAERGMAEQFRAEAGSIVCRDLIAEHPHGDTHNSMKPYCKRLVGLAASIVEESGIFGEKEDR</sequence>
<dbReference type="NCBIfam" id="TIGR01909">
    <property type="entry name" value="C_GCAxxG_C_C"/>
    <property type="match status" value="1"/>
</dbReference>
<comment type="caution">
    <text evidence="1">The sequence shown here is derived from an EMBL/GenBank/DDBJ whole genome shotgun (WGS) entry which is preliminary data.</text>
</comment>
<protein>
    <submittedName>
        <fullName evidence="1">C_GCAxxG_C_C family protein</fullName>
    </submittedName>
</protein>
<gene>
    <name evidence="1" type="ORF">IAD51_03190</name>
</gene>
<evidence type="ECO:0000313" key="2">
    <source>
        <dbReference type="Proteomes" id="UP000824088"/>
    </source>
</evidence>
<accession>A0A9D1L267</accession>
<reference evidence="1" key="2">
    <citation type="journal article" date="2021" name="PeerJ">
        <title>Extensive microbial diversity within the chicken gut microbiome revealed by metagenomics and culture.</title>
        <authorList>
            <person name="Gilroy R."/>
            <person name="Ravi A."/>
            <person name="Getino M."/>
            <person name="Pursley I."/>
            <person name="Horton D.L."/>
            <person name="Alikhan N.F."/>
            <person name="Baker D."/>
            <person name="Gharbi K."/>
            <person name="Hall N."/>
            <person name="Watson M."/>
            <person name="Adriaenssens E.M."/>
            <person name="Foster-Nyarko E."/>
            <person name="Jarju S."/>
            <person name="Secka A."/>
            <person name="Antonio M."/>
            <person name="Oren A."/>
            <person name="Chaudhuri R.R."/>
            <person name="La Ragione R."/>
            <person name="Hildebrand F."/>
            <person name="Pallen M.J."/>
        </authorList>
    </citation>
    <scope>NUCLEOTIDE SEQUENCE</scope>
    <source>
        <strain evidence="1">1063</strain>
    </source>
</reference>
<organism evidence="1 2">
    <name type="scientific">Candidatus Limadaptatus stercorigallinarum</name>
    <dbReference type="NCBI Taxonomy" id="2840845"/>
    <lineage>
        <taxon>Bacteria</taxon>
        <taxon>Bacillati</taxon>
        <taxon>Bacillota</taxon>
        <taxon>Clostridia</taxon>
        <taxon>Eubacteriales</taxon>
        <taxon>Candidatus Limadaptatus</taxon>
    </lineage>
</organism>
<name>A0A9D1L267_9FIRM</name>
<dbReference type="Pfam" id="PF09719">
    <property type="entry name" value="C_GCAxxG_C_C"/>
    <property type="match status" value="1"/>
</dbReference>
<evidence type="ECO:0000313" key="1">
    <source>
        <dbReference type="EMBL" id="HIU21231.1"/>
    </source>
</evidence>
<proteinExistence type="predicted"/>
<dbReference type="AlphaFoldDB" id="A0A9D1L267"/>
<dbReference type="Proteomes" id="UP000824088">
    <property type="component" value="Unassembled WGS sequence"/>
</dbReference>
<dbReference type="InterPro" id="IPR010181">
    <property type="entry name" value="CGCAxxGCC_motif"/>
</dbReference>
<dbReference type="EMBL" id="DVMN01000055">
    <property type="protein sequence ID" value="HIU21231.1"/>
    <property type="molecule type" value="Genomic_DNA"/>
</dbReference>
<reference evidence="1" key="1">
    <citation type="submission" date="2020-10" db="EMBL/GenBank/DDBJ databases">
        <authorList>
            <person name="Gilroy R."/>
        </authorList>
    </citation>
    <scope>NUCLEOTIDE SEQUENCE</scope>
    <source>
        <strain evidence="1">1063</strain>
    </source>
</reference>